<evidence type="ECO:0000256" key="3">
    <source>
        <dbReference type="ARBA" id="ARBA00022692"/>
    </source>
</evidence>
<keyword evidence="2" id="KW-1003">Cell membrane</keyword>
<evidence type="ECO:0000256" key="5">
    <source>
        <dbReference type="ARBA" id="ARBA00023136"/>
    </source>
</evidence>
<keyword evidence="3 6" id="KW-0812">Transmembrane</keyword>
<feature type="transmembrane region" description="Helical" evidence="6">
    <location>
        <begin position="301"/>
        <end position="319"/>
    </location>
</feature>
<feature type="transmembrane region" description="Helical" evidence="6">
    <location>
        <begin position="50"/>
        <end position="71"/>
    </location>
</feature>
<comment type="subcellular location">
    <subcellularLocation>
        <location evidence="1">Cell membrane</location>
        <topology evidence="1">Multi-pass membrane protein</topology>
    </subcellularLocation>
</comment>
<reference evidence="7" key="1">
    <citation type="journal article" date="2014" name="Front. Microbiol.">
        <title>High frequency of phylogenetically diverse reductive dehalogenase-homologous genes in deep subseafloor sedimentary metagenomes.</title>
        <authorList>
            <person name="Kawai M."/>
            <person name="Futagami T."/>
            <person name="Toyoda A."/>
            <person name="Takaki Y."/>
            <person name="Nishi S."/>
            <person name="Hori S."/>
            <person name="Arai W."/>
            <person name="Tsubouchi T."/>
            <person name="Morono Y."/>
            <person name="Uchiyama I."/>
            <person name="Ito T."/>
            <person name="Fujiyama A."/>
            <person name="Inagaki F."/>
            <person name="Takami H."/>
        </authorList>
    </citation>
    <scope>NUCLEOTIDE SEQUENCE</scope>
    <source>
        <strain evidence="7">Expedition CK06-06</strain>
    </source>
</reference>
<evidence type="ECO:0000313" key="7">
    <source>
        <dbReference type="EMBL" id="GAG67162.1"/>
    </source>
</evidence>
<evidence type="ECO:0000256" key="4">
    <source>
        <dbReference type="ARBA" id="ARBA00022989"/>
    </source>
</evidence>
<evidence type="ECO:0000256" key="6">
    <source>
        <dbReference type="SAM" id="Phobius"/>
    </source>
</evidence>
<evidence type="ECO:0000256" key="1">
    <source>
        <dbReference type="ARBA" id="ARBA00004651"/>
    </source>
</evidence>
<dbReference type="PANTHER" id="PTHR39087:SF2">
    <property type="entry name" value="UPF0104 MEMBRANE PROTEIN MJ1595"/>
    <property type="match status" value="1"/>
</dbReference>
<name>X1AB05_9ZZZZ</name>
<dbReference type="PANTHER" id="PTHR39087">
    <property type="entry name" value="UPF0104 MEMBRANE PROTEIN MJ1595"/>
    <property type="match status" value="1"/>
</dbReference>
<keyword evidence="5 6" id="KW-0472">Membrane</keyword>
<dbReference type="Pfam" id="PF03706">
    <property type="entry name" value="LPG_synthase_TM"/>
    <property type="match status" value="1"/>
</dbReference>
<feature type="transmembrane region" description="Helical" evidence="6">
    <location>
        <begin position="325"/>
        <end position="347"/>
    </location>
</feature>
<keyword evidence="4 6" id="KW-1133">Transmembrane helix</keyword>
<dbReference type="AlphaFoldDB" id="X1AB05"/>
<evidence type="ECO:0008006" key="8">
    <source>
        <dbReference type="Google" id="ProtNLM"/>
    </source>
</evidence>
<gene>
    <name evidence="7" type="ORF">S01H4_04856</name>
</gene>
<proteinExistence type="predicted"/>
<accession>X1AB05</accession>
<feature type="transmembrane region" description="Helical" evidence="6">
    <location>
        <begin position="16"/>
        <end position="38"/>
    </location>
</feature>
<sequence>MTIIEKTMIKSKKRWLILRIINIVVVVGLGVFLVYYLLNQIDIEDIKSAFINIYTPSLIIGLILIFSIDFFRAYRAKILIGPGRIRIVDMFLVSLIRNGFNMVLPARTGELSYIYVLKRKFKFPVEIGISTLMIALVFDLVIVFSMIVISIIIVGINKYAVSSTSVILIAVALLISSLLVLFYLSKFVGLFIKIFDRILSKYRVSKSKVIQNIYKKLVETNKNIELIKKRGIYWKVYLISVPSRILKYAAYYFLIHAVLKPMGFGFNDLSYWVIILATAAAEISAVLPTHSLAGLGTYQGVFALAFIMLGFGKEISIIVGFSYHIINLIFTITWCLIAMVILSLPVYRIKEQKYQESGK</sequence>
<feature type="transmembrane region" description="Helical" evidence="6">
    <location>
        <begin position="236"/>
        <end position="259"/>
    </location>
</feature>
<feature type="transmembrane region" description="Helical" evidence="6">
    <location>
        <begin position="159"/>
        <end position="184"/>
    </location>
</feature>
<protein>
    <recommendedName>
        <fullName evidence="8">Flippase-like domain-containing protein</fullName>
    </recommendedName>
</protein>
<comment type="caution">
    <text evidence="7">The sequence shown here is derived from an EMBL/GenBank/DDBJ whole genome shotgun (WGS) entry which is preliminary data.</text>
</comment>
<evidence type="ECO:0000256" key="2">
    <source>
        <dbReference type="ARBA" id="ARBA00022475"/>
    </source>
</evidence>
<dbReference type="GO" id="GO:0005886">
    <property type="term" value="C:plasma membrane"/>
    <property type="evidence" value="ECO:0007669"/>
    <property type="project" value="UniProtKB-SubCell"/>
</dbReference>
<feature type="transmembrane region" description="Helical" evidence="6">
    <location>
        <begin position="127"/>
        <end position="153"/>
    </location>
</feature>
<dbReference type="EMBL" id="BART01001345">
    <property type="protein sequence ID" value="GAG67162.1"/>
    <property type="molecule type" value="Genomic_DNA"/>
</dbReference>
<organism evidence="7">
    <name type="scientific">marine sediment metagenome</name>
    <dbReference type="NCBI Taxonomy" id="412755"/>
    <lineage>
        <taxon>unclassified sequences</taxon>
        <taxon>metagenomes</taxon>
        <taxon>ecological metagenomes</taxon>
    </lineage>
</organism>
<dbReference type="InterPro" id="IPR022791">
    <property type="entry name" value="L-PG_synthase/AglD"/>
</dbReference>
<feature type="transmembrane region" description="Helical" evidence="6">
    <location>
        <begin position="271"/>
        <end position="289"/>
    </location>
</feature>